<organism evidence="1 2">
    <name type="scientific">Cudoniella acicularis</name>
    <dbReference type="NCBI Taxonomy" id="354080"/>
    <lineage>
        <taxon>Eukaryota</taxon>
        <taxon>Fungi</taxon>
        <taxon>Dikarya</taxon>
        <taxon>Ascomycota</taxon>
        <taxon>Pezizomycotina</taxon>
        <taxon>Leotiomycetes</taxon>
        <taxon>Helotiales</taxon>
        <taxon>Tricladiaceae</taxon>
        <taxon>Cudoniella</taxon>
    </lineage>
</organism>
<evidence type="ECO:0000313" key="2">
    <source>
        <dbReference type="Proteomes" id="UP000566819"/>
    </source>
</evidence>
<dbReference type="EMBL" id="JAAMPI010000019">
    <property type="protein sequence ID" value="KAF4637550.1"/>
    <property type="molecule type" value="Genomic_DNA"/>
</dbReference>
<dbReference type="AlphaFoldDB" id="A0A8H4RX22"/>
<name>A0A8H4RX22_9HELO</name>
<dbReference type="Proteomes" id="UP000566819">
    <property type="component" value="Unassembled WGS sequence"/>
</dbReference>
<gene>
    <name evidence="1" type="ORF">G7Y89_g522</name>
</gene>
<proteinExistence type="predicted"/>
<evidence type="ECO:0000313" key="1">
    <source>
        <dbReference type="EMBL" id="KAF4637550.1"/>
    </source>
</evidence>
<keyword evidence="2" id="KW-1185">Reference proteome</keyword>
<sequence length="398" mass="45926">MDTLLRSYQLIRYNQNGALCPNPRAHELRFKLELGPYRLFPWLNGMPQSWVGARQGLPGCYHGVDPTSRENLWRKMETVHTSLKKSVVKEVVHPVAIFLMRKGEYASVPDGRISNETARRQLWRDGLNDHDWIAYYFTVYTIRQIIDAEWIYSVTNLEPDLTSLKEYIQDLIERLVKLIDADFLHLIDHDPADNSAEETDVKSLKRAITEKQLRTPIQIIPLVTWFLGPLEPDLAYDCLPAKHQFDRDTAEAGILFEKIDNITKTQKREVHVEIVHHVTIFLLCKGEYQNISESDILSDDARLRLWEDGLKAYPILLFVDHDPSNAAIDFNPNNKGTQEAFGQFKEVWIRCGTDDIAREDYIPLENWPSRGEVRKAGEGPWRDLLETVIKSDSGISMA</sequence>
<comment type="caution">
    <text evidence="1">The sequence shown here is derived from an EMBL/GenBank/DDBJ whole genome shotgun (WGS) entry which is preliminary data.</text>
</comment>
<reference evidence="1 2" key="1">
    <citation type="submission" date="2020-03" db="EMBL/GenBank/DDBJ databases">
        <title>Draft Genome Sequence of Cudoniella acicularis.</title>
        <authorList>
            <person name="Buettner E."/>
            <person name="Kellner H."/>
        </authorList>
    </citation>
    <scope>NUCLEOTIDE SEQUENCE [LARGE SCALE GENOMIC DNA]</scope>
    <source>
        <strain evidence="1 2">DSM 108380</strain>
    </source>
</reference>
<accession>A0A8H4RX22</accession>
<protein>
    <submittedName>
        <fullName evidence="1">Uncharacterized protein</fullName>
    </submittedName>
</protein>